<name>A0A0E9UAK5_ANGAN</name>
<evidence type="ECO:0000313" key="1">
    <source>
        <dbReference type="EMBL" id="JAH62919.1"/>
    </source>
</evidence>
<dbReference type="EMBL" id="GBXM01045658">
    <property type="protein sequence ID" value="JAH62919.1"/>
    <property type="molecule type" value="Transcribed_RNA"/>
</dbReference>
<reference evidence="1" key="2">
    <citation type="journal article" date="2015" name="Fish Shellfish Immunol.">
        <title>Early steps in the European eel (Anguilla anguilla)-Vibrio vulnificus interaction in the gills: Role of the RtxA13 toxin.</title>
        <authorList>
            <person name="Callol A."/>
            <person name="Pajuelo D."/>
            <person name="Ebbesson L."/>
            <person name="Teles M."/>
            <person name="MacKenzie S."/>
            <person name="Amaro C."/>
        </authorList>
    </citation>
    <scope>NUCLEOTIDE SEQUENCE</scope>
</reference>
<reference evidence="1" key="1">
    <citation type="submission" date="2014-11" db="EMBL/GenBank/DDBJ databases">
        <authorList>
            <person name="Amaro Gonzalez C."/>
        </authorList>
    </citation>
    <scope>NUCLEOTIDE SEQUENCE</scope>
</reference>
<protein>
    <submittedName>
        <fullName evidence="1">Uncharacterized protein</fullName>
    </submittedName>
</protein>
<accession>A0A0E9UAK5</accession>
<sequence>MCGGFRWFVCMHERVTSDKCTN</sequence>
<dbReference type="AlphaFoldDB" id="A0A0E9UAK5"/>
<organism evidence="1">
    <name type="scientific">Anguilla anguilla</name>
    <name type="common">European freshwater eel</name>
    <name type="synonym">Muraena anguilla</name>
    <dbReference type="NCBI Taxonomy" id="7936"/>
    <lineage>
        <taxon>Eukaryota</taxon>
        <taxon>Metazoa</taxon>
        <taxon>Chordata</taxon>
        <taxon>Craniata</taxon>
        <taxon>Vertebrata</taxon>
        <taxon>Euteleostomi</taxon>
        <taxon>Actinopterygii</taxon>
        <taxon>Neopterygii</taxon>
        <taxon>Teleostei</taxon>
        <taxon>Anguilliformes</taxon>
        <taxon>Anguillidae</taxon>
        <taxon>Anguilla</taxon>
    </lineage>
</organism>
<proteinExistence type="predicted"/>